<proteinExistence type="predicted"/>
<evidence type="ECO:0000313" key="2">
    <source>
        <dbReference type="EMBL" id="KAK7045878.1"/>
    </source>
</evidence>
<name>A0AAW0D4C4_9AGAR</name>
<evidence type="ECO:0000313" key="3">
    <source>
        <dbReference type="Proteomes" id="UP001383192"/>
    </source>
</evidence>
<feature type="compositionally biased region" description="Basic residues" evidence="1">
    <location>
        <begin position="179"/>
        <end position="198"/>
    </location>
</feature>
<evidence type="ECO:0000256" key="1">
    <source>
        <dbReference type="SAM" id="MobiDB-lite"/>
    </source>
</evidence>
<keyword evidence="3" id="KW-1185">Reference proteome</keyword>
<dbReference type="AlphaFoldDB" id="A0AAW0D4C4"/>
<feature type="compositionally biased region" description="Low complexity" evidence="1">
    <location>
        <begin position="164"/>
        <end position="173"/>
    </location>
</feature>
<feature type="region of interest" description="Disordered" evidence="1">
    <location>
        <begin position="149"/>
        <end position="198"/>
    </location>
</feature>
<gene>
    <name evidence="2" type="ORF">VNI00_007307</name>
</gene>
<comment type="caution">
    <text evidence="2">The sequence shown here is derived from an EMBL/GenBank/DDBJ whole genome shotgun (WGS) entry which is preliminary data.</text>
</comment>
<accession>A0AAW0D4C4</accession>
<dbReference type="EMBL" id="JAYKXP010000023">
    <property type="protein sequence ID" value="KAK7045878.1"/>
    <property type="molecule type" value="Genomic_DNA"/>
</dbReference>
<organism evidence="2 3">
    <name type="scientific">Paramarasmius palmivorus</name>
    <dbReference type="NCBI Taxonomy" id="297713"/>
    <lineage>
        <taxon>Eukaryota</taxon>
        <taxon>Fungi</taxon>
        <taxon>Dikarya</taxon>
        <taxon>Basidiomycota</taxon>
        <taxon>Agaricomycotina</taxon>
        <taxon>Agaricomycetes</taxon>
        <taxon>Agaricomycetidae</taxon>
        <taxon>Agaricales</taxon>
        <taxon>Marasmiineae</taxon>
        <taxon>Marasmiaceae</taxon>
        <taxon>Paramarasmius</taxon>
    </lineage>
</organism>
<dbReference type="Proteomes" id="UP001383192">
    <property type="component" value="Unassembled WGS sequence"/>
</dbReference>
<sequence>MHRVSFKDKKAKPTGVQCDHLVELQFIANKINAKAATCNELQKPSNRRKLQGFIDFINDPNGLAFVDGDVNNAKGKFIKSLSTKVKPGRARDGVASYLNLVKKDASIVAGQINKALNALVGEDNGMTNFQKAYNQKVNGIINKVNLLKKSQPKPVGTQQPAQGKKTAASAKPKAPAPKRVPKKGVKVSKAAKTKAKKP</sequence>
<protein>
    <submittedName>
        <fullName evidence="2">Uncharacterized protein</fullName>
    </submittedName>
</protein>
<reference evidence="2 3" key="1">
    <citation type="submission" date="2024-01" db="EMBL/GenBank/DDBJ databases">
        <title>A draft genome for a cacao thread blight-causing isolate of Paramarasmius palmivorus.</title>
        <authorList>
            <person name="Baruah I.K."/>
            <person name="Bukari Y."/>
            <person name="Amoako-Attah I."/>
            <person name="Meinhardt L.W."/>
            <person name="Bailey B.A."/>
            <person name="Cohen S.P."/>
        </authorList>
    </citation>
    <scope>NUCLEOTIDE SEQUENCE [LARGE SCALE GENOMIC DNA]</scope>
    <source>
        <strain evidence="2 3">GH-12</strain>
    </source>
</reference>